<evidence type="ECO:0000313" key="5">
    <source>
        <dbReference type="Ensembl" id="ENSSFAP00005015466.1"/>
    </source>
</evidence>
<organism evidence="5 6">
    <name type="scientific">Salarias fasciatus</name>
    <name type="common">Jewelled blenny</name>
    <name type="synonym">Blennius fasciatus</name>
    <dbReference type="NCBI Taxonomy" id="181472"/>
    <lineage>
        <taxon>Eukaryota</taxon>
        <taxon>Metazoa</taxon>
        <taxon>Chordata</taxon>
        <taxon>Craniata</taxon>
        <taxon>Vertebrata</taxon>
        <taxon>Euteleostomi</taxon>
        <taxon>Actinopterygii</taxon>
        <taxon>Neopterygii</taxon>
        <taxon>Teleostei</taxon>
        <taxon>Neoteleostei</taxon>
        <taxon>Acanthomorphata</taxon>
        <taxon>Ovalentaria</taxon>
        <taxon>Blenniimorphae</taxon>
        <taxon>Blenniiformes</taxon>
        <taxon>Blennioidei</taxon>
        <taxon>Blenniidae</taxon>
        <taxon>Salariinae</taxon>
        <taxon>Salarias</taxon>
    </lineage>
</organism>
<feature type="region of interest" description="Disordered" evidence="2">
    <location>
        <begin position="217"/>
        <end position="248"/>
    </location>
</feature>
<dbReference type="GO" id="GO:0008234">
    <property type="term" value="F:cysteine-type peptidase activity"/>
    <property type="evidence" value="ECO:0007669"/>
    <property type="project" value="InterPro"/>
</dbReference>
<protein>
    <submittedName>
        <fullName evidence="5">Cathepsin Z</fullName>
    </submittedName>
</protein>
<dbReference type="AlphaFoldDB" id="A0A672G9C1"/>
<feature type="compositionally biased region" description="Low complexity" evidence="2">
    <location>
        <begin position="235"/>
        <end position="248"/>
    </location>
</feature>
<reference evidence="5" key="1">
    <citation type="submission" date="2019-06" db="EMBL/GenBank/DDBJ databases">
        <authorList>
            <consortium name="Wellcome Sanger Institute Data Sharing"/>
        </authorList>
    </citation>
    <scope>NUCLEOTIDE SEQUENCE [LARGE SCALE GENOMIC DNA]</scope>
</reference>
<keyword evidence="6" id="KW-1185">Reference proteome</keyword>
<feature type="chain" id="PRO_5025408262" evidence="3">
    <location>
        <begin position="19"/>
        <end position="248"/>
    </location>
</feature>
<keyword evidence="3" id="KW-0732">Signal</keyword>
<dbReference type="GO" id="GO:0006508">
    <property type="term" value="P:proteolysis"/>
    <property type="evidence" value="ECO:0007669"/>
    <property type="project" value="InterPro"/>
</dbReference>
<dbReference type="Ensembl" id="ENSSFAT00005016101.1">
    <property type="protein sequence ID" value="ENSSFAP00005015466.1"/>
    <property type="gene ID" value="ENSSFAG00005008268.1"/>
</dbReference>
<dbReference type="PANTHER" id="PTHR12411">
    <property type="entry name" value="CYSTEINE PROTEASE FAMILY C1-RELATED"/>
    <property type="match status" value="1"/>
</dbReference>
<dbReference type="SMART" id="SM00645">
    <property type="entry name" value="Pept_C1"/>
    <property type="match status" value="1"/>
</dbReference>
<dbReference type="InterPro" id="IPR038765">
    <property type="entry name" value="Papain-like_cys_pep_sf"/>
</dbReference>
<dbReference type="InterPro" id="IPR013128">
    <property type="entry name" value="Peptidase_C1A"/>
</dbReference>
<accession>A0A672G9C1</accession>
<evidence type="ECO:0000256" key="2">
    <source>
        <dbReference type="SAM" id="MobiDB-lite"/>
    </source>
</evidence>
<feature type="domain" description="Peptidase C1A papain C-terminal" evidence="4">
    <location>
        <begin position="54"/>
        <end position="239"/>
    </location>
</feature>
<dbReference type="Gene3D" id="3.90.70.10">
    <property type="entry name" value="Cysteine proteinases"/>
    <property type="match status" value="1"/>
</dbReference>
<evidence type="ECO:0000256" key="3">
    <source>
        <dbReference type="SAM" id="SignalP"/>
    </source>
</evidence>
<name>A0A672G9C1_SALFA</name>
<sequence>MAHRALFILLLVCPAVLARFFFSSRPSCYQPVPRKPVSSRTAARPHELLNLAQLPESWDWRNVNGVNYASPTRNQHIPQYCGSCWAHGSTSSMADRINVKRRAAWPSAYLSVQHVLDCAGAGGCHGGDQGAVWEYAHKHGIPDETCNNYQAIDQKCQPFNACGTCTTFGKCDSLQNYTLWKVTDFGAIAGRDNMMAEIYSRGPVRSAAVCTGSTLNKSTSTTSCPSSGGAWKTAPSTGSSGTPGESRG</sequence>
<dbReference type="SUPFAM" id="SSF54001">
    <property type="entry name" value="Cysteine proteinases"/>
    <property type="match status" value="1"/>
</dbReference>
<dbReference type="OMA" id="KFEACYL"/>
<proteinExistence type="inferred from homology"/>
<dbReference type="InParanoid" id="A0A672G9C1"/>
<comment type="similarity">
    <text evidence="1">Belongs to the peptidase C1 family.</text>
</comment>
<feature type="compositionally biased region" description="Low complexity" evidence="2">
    <location>
        <begin position="218"/>
        <end position="227"/>
    </location>
</feature>
<evidence type="ECO:0000259" key="4">
    <source>
        <dbReference type="SMART" id="SM00645"/>
    </source>
</evidence>
<dbReference type="Pfam" id="PF00112">
    <property type="entry name" value="Peptidase_C1"/>
    <property type="match status" value="1"/>
</dbReference>
<evidence type="ECO:0000256" key="1">
    <source>
        <dbReference type="ARBA" id="ARBA00008455"/>
    </source>
</evidence>
<feature type="signal peptide" evidence="3">
    <location>
        <begin position="1"/>
        <end position="18"/>
    </location>
</feature>
<dbReference type="Proteomes" id="UP000472267">
    <property type="component" value="Chromosome 2"/>
</dbReference>
<reference evidence="5" key="2">
    <citation type="submission" date="2025-08" db="UniProtKB">
        <authorList>
            <consortium name="Ensembl"/>
        </authorList>
    </citation>
    <scope>IDENTIFICATION</scope>
</reference>
<gene>
    <name evidence="5" type="primary">LOC115404389</name>
</gene>
<evidence type="ECO:0000313" key="6">
    <source>
        <dbReference type="Proteomes" id="UP000472267"/>
    </source>
</evidence>
<reference evidence="5" key="3">
    <citation type="submission" date="2025-09" db="UniProtKB">
        <authorList>
            <consortium name="Ensembl"/>
        </authorList>
    </citation>
    <scope>IDENTIFICATION</scope>
</reference>
<dbReference type="InterPro" id="IPR000668">
    <property type="entry name" value="Peptidase_C1A_C"/>
</dbReference>